<dbReference type="InterPro" id="IPR006059">
    <property type="entry name" value="SBP"/>
</dbReference>
<reference evidence="4 5" key="1">
    <citation type="submission" date="2024-09" db="EMBL/GenBank/DDBJ databases">
        <authorList>
            <person name="Sun Q."/>
            <person name="Mori K."/>
        </authorList>
    </citation>
    <scope>NUCLEOTIDE SEQUENCE [LARGE SCALE GENOMIC DNA]</scope>
    <source>
        <strain evidence="4 5">TBRC 5777</strain>
    </source>
</reference>
<feature type="chain" id="PRO_5047538359" evidence="3">
    <location>
        <begin position="24"/>
        <end position="414"/>
    </location>
</feature>
<dbReference type="PANTHER" id="PTHR43649:SF12">
    <property type="entry name" value="DIACETYLCHITOBIOSE BINDING PROTEIN DASA"/>
    <property type="match status" value="1"/>
</dbReference>
<dbReference type="Gene3D" id="3.40.190.10">
    <property type="entry name" value="Periplasmic binding protein-like II"/>
    <property type="match status" value="1"/>
</dbReference>
<evidence type="ECO:0000313" key="4">
    <source>
        <dbReference type="EMBL" id="MFC0406820.1"/>
    </source>
</evidence>
<accession>A0ABV6JMV9</accession>
<sequence length="414" mass="44673">MSKLTRIAAGLLSLVLCTGAARAAEMTMWARATTEAYSVAVVKAWNEAHADKITLNLIPNEQFVAKVGTAIAAGSPPDLMSIDLVYVPSFARAEQLTDLTDMARTLPFLDKLSPSHVRLGTFENRLYALPYSAEASVLMFNKALFRRAGLNPDAPPQTWAEVQAAAEKITALGDGNYGYYFPGNTAGLNVFTFLPRIWARGGDILSADGTKATLTDPAVAAALNHFRALWAAGTVPPSARADGAENTIATPASGKVGLWSGGAFTLTGLRRLAPNLEVGATFIPGDTAGQWSSFAGGDSIAIPRGSKQARTAWEFIQWTYSPEVQINILARNRFLPVRTDLARNEFSEKEPAYLVAAEAIAKGRTPYSFVYNDLLNSPQGPFLRMLQRAVFDGDVPGAITEAQKRFEQIIDQDR</sequence>
<dbReference type="Proteomes" id="UP001589865">
    <property type="component" value="Unassembled WGS sequence"/>
</dbReference>
<dbReference type="CDD" id="cd13585">
    <property type="entry name" value="PBP2_TMBP_like"/>
    <property type="match status" value="1"/>
</dbReference>
<evidence type="ECO:0000313" key="5">
    <source>
        <dbReference type="Proteomes" id="UP001589865"/>
    </source>
</evidence>
<dbReference type="EMBL" id="JBHLUN010000001">
    <property type="protein sequence ID" value="MFC0406820.1"/>
    <property type="molecule type" value="Genomic_DNA"/>
</dbReference>
<evidence type="ECO:0000256" key="2">
    <source>
        <dbReference type="ARBA" id="ARBA00008520"/>
    </source>
</evidence>
<dbReference type="RefSeq" id="WP_377042505.1">
    <property type="nucleotide sequence ID" value="NZ_JBHLUN010000001.1"/>
</dbReference>
<evidence type="ECO:0000256" key="1">
    <source>
        <dbReference type="ARBA" id="ARBA00004418"/>
    </source>
</evidence>
<dbReference type="Pfam" id="PF13416">
    <property type="entry name" value="SBP_bac_8"/>
    <property type="match status" value="1"/>
</dbReference>
<organism evidence="4 5">
    <name type="scientific">Roseomonas elaeocarpi</name>
    <dbReference type="NCBI Taxonomy" id="907779"/>
    <lineage>
        <taxon>Bacteria</taxon>
        <taxon>Pseudomonadati</taxon>
        <taxon>Pseudomonadota</taxon>
        <taxon>Alphaproteobacteria</taxon>
        <taxon>Acetobacterales</taxon>
        <taxon>Roseomonadaceae</taxon>
        <taxon>Roseomonas</taxon>
    </lineage>
</organism>
<protein>
    <submittedName>
        <fullName evidence="4">ABC transporter substrate-binding protein</fullName>
    </submittedName>
</protein>
<name>A0ABV6JMV9_9PROT</name>
<dbReference type="InterPro" id="IPR050490">
    <property type="entry name" value="Bact_solute-bd_prot1"/>
</dbReference>
<comment type="subcellular location">
    <subcellularLocation>
        <location evidence="1">Periplasm</location>
    </subcellularLocation>
</comment>
<dbReference type="PANTHER" id="PTHR43649">
    <property type="entry name" value="ARABINOSE-BINDING PROTEIN-RELATED"/>
    <property type="match status" value="1"/>
</dbReference>
<keyword evidence="5" id="KW-1185">Reference proteome</keyword>
<dbReference type="SUPFAM" id="SSF53850">
    <property type="entry name" value="Periplasmic binding protein-like II"/>
    <property type="match status" value="1"/>
</dbReference>
<comment type="similarity">
    <text evidence="2">Belongs to the bacterial solute-binding protein 1 family.</text>
</comment>
<feature type="signal peptide" evidence="3">
    <location>
        <begin position="1"/>
        <end position="23"/>
    </location>
</feature>
<gene>
    <name evidence="4" type="ORF">ACFFGY_01080</name>
</gene>
<evidence type="ECO:0000256" key="3">
    <source>
        <dbReference type="SAM" id="SignalP"/>
    </source>
</evidence>
<comment type="caution">
    <text evidence="4">The sequence shown here is derived from an EMBL/GenBank/DDBJ whole genome shotgun (WGS) entry which is preliminary data.</text>
</comment>
<proteinExistence type="inferred from homology"/>
<keyword evidence="3" id="KW-0732">Signal</keyword>